<sequence length="253" mass="28305">MMKSNLVVWVALSWLIACFSCSDDLSEEELFPEGTAALYMMDEWHGKTLLGNSDVYITSERNFHSNRFPIFDMGKKSGIGDIEMPDFINMAPQVAVQPGNGYVICDVDDILEFEESGHLAIAESASVYRVFVDSWIQRGDSITGANVRFLLGKPSEGQLPVWGSSLGTIWLDPYLSSIDEQTPLVVDSPSSHPEDMEIVLLGKAQDGLTYTVEGKQLKLRAASFGCVDSEYRLIIRYKHVYTEVSVWVKWKNS</sequence>
<dbReference type="Pfam" id="PF16439">
    <property type="entry name" value="DUF5036"/>
    <property type="match status" value="1"/>
</dbReference>
<accession>A0ABZ2IG84</accession>
<gene>
    <name evidence="2" type="ORF">NEE14_008385</name>
</gene>
<protein>
    <submittedName>
        <fullName evidence="2">DUF5036 family protein</fullName>
    </submittedName>
</protein>
<evidence type="ECO:0000256" key="1">
    <source>
        <dbReference type="SAM" id="SignalP"/>
    </source>
</evidence>
<dbReference type="PROSITE" id="PS51257">
    <property type="entry name" value="PROKAR_LIPOPROTEIN"/>
    <property type="match status" value="1"/>
</dbReference>
<evidence type="ECO:0000313" key="2">
    <source>
        <dbReference type="EMBL" id="WWV65062.1"/>
    </source>
</evidence>
<evidence type="ECO:0000313" key="3">
    <source>
        <dbReference type="Proteomes" id="UP001320603"/>
    </source>
</evidence>
<name>A0ABZ2IG84_9BACT</name>
<proteinExistence type="predicted"/>
<keyword evidence="1" id="KW-0732">Signal</keyword>
<dbReference type="InterPro" id="IPR032217">
    <property type="entry name" value="DUF5036"/>
</dbReference>
<feature type="chain" id="PRO_5045977798" evidence="1">
    <location>
        <begin position="23"/>
        <end position="253"/>
    </location>
</feature>
<dbReference type="EMBL" id="CP146284">
    <property type="protein sequence ID" value="WWV65062.1"/>
    <property type="molecule type" value="Genomic_DNA"/>
</dbReference>
<keyword evidence="3" id="KW-1185">Reference proteome</keyword>
<feature type="signal peptide" evidence="1">
    <location>
        <begin position="1"/>
        <end position="22"/>
    </location>
</feature>
<dbReference type="Proteomes" id="UP001320603">
    <property type="component" value="Chromosome"/>
</dbReference>
<reference evidence="2 3" key="1">
    <citation type="submission" date="2024-02" db="EMBL/GenBank/DDBJ databases">
        <title>Whole genome sequencing of Parabacteroides sp. AD58.</title>
        <authorList>
            <person name="Chaplin A.V."/>
            <person name="Pikina A.P."/>
            <person name="Sokolova S.R."/>
            <person name="Korostin D.O."/>
            <person name="Efimov B.A."/>
        </authorList>
    </citation>
    <scope>NUCLEOTIDE SEQUENCE [LARGE SCALE GENOMIC DNA]</scope>
    <source>
        <strain evidence="2 3">AD58</strain>
    </source>
</reference>
<organism evidence="2 3">
    <name type="scientific">Parabacteroides absconsus</name>
    <dbReference type="NCBI Taxonomy" id="2951805"/>
    <lineage>
        <taxon>Bacteria</taxon>
        <taxon>Pseudomonadati</taxon>
        <taxon>Bacteroidota</taxon>
        <taxon>Bacteroidia</taxon>
        <taxon>Bacteroidales</taxon>
        <taxon>Tannerellaceae</taxon>
        <taxon>Parabacteroides</taxon>
    </lineage>
</organism>
<dbReference type="RefSeq" id="WP_251967766.1">
    <property type="nucleotide sequence ID" value="NZ_CP146284.1"/>
</dbReference>